<evidence type="ECO:0000256" key="1">
    <source>
        <dbReference type="ARBA" id="ARBA00022490"/>
    </source>
</evidence>
<accession>A0A317N137</accession>
<evidence type="ECO:0000256" key="6">
    <source>
        <dbReference type="HAMAP-Rule" id="MF_00722"/>
    </source>
</evidence>
<dbReference type="PANTHER" id="PTHR38814:SF1">
    <property type="entry name" value="ENDONUCLEASE NUCS"/>
    <property type="match status" value="1"/>
</dbReference>
<proteinExistence type="inferred from homology"/>
<dbReference type="CDD" id="cd22341">
    <property type="entry name" value="NucS-like"/>
    <property type="match status" value="1"/>
</dbReference>
<reference evidence="9 10" key="1">
    <citation type="submission" date="2018-05" db="EMBL/GenBank/DDBJ databases">
        <title>Genomic Encyclopedia of Type Strains, Phase IV (KMG-IV): sequencing the most valuable type-strain genomes for metagenomic binning, comparative biology and taxonomic classification.</title>
        <authorList>
            <person name="Goeker M."/>
        </authorList>
    </citation>
    <scope>NUCLEOTIDE SEQUENCE [LARGE SCALE GENOMIC DNA]</scope>
    <source>
        <strain evidence="9 10">DSM 44717</strain>
    </source>
</reference>
<dbReference type="InterPro" id="IPR049173">
    <property type="entry name" value="NucS_N_sf"/>
</dbReference>
<comment type="caution">
    <text evidence="9">The sequence shown here is derived from an EMBL/GenBank/DDBJ whole genome shotgun (WGS) entry which is preliminary data.</text>
</comment>
<feature type="domain" description="Endonuclease NucS N-terminal PH-like" evidence="8">
    <location>
        <begin position="25"/>
        <end position="81"/>
    </location>
</feature>
<dbReference type="Pfam" id="PF01939">
    <property type="entry name" value="NucS_C"/>
    <property type="match status" value="1"/>
</dbReference>
<dbReference type="InterPro" id="IPR048302">
    <property type="entry name" value="NucS_N"/>
</dbReference>
<dbReference type="EC" id="3.1.-.-" evidence="6"/>
<feature type="domain" description="Endonuclease NucS N-terminal PH-like" evidence="8">
    <location>
        <begin position="109"/>
        <end position="144"/>
    </location>
</feature>
<evidence type="ECO:0000313" key="10">
    <source>
        <dbReference type="Proteomes" id="UP000246410"/>
    </source>
</evidence>
<evidence type="ECO:0000256" key="4">
    <source>
        <dbReference type="ARBA" id="ARBA00022801"/>
    </source>
</evidence>
<comment type="subcellular location">
    <subcellularLocation>
        <location evidence="6">Cytoplasm</location>
    </subcellularLocation>
</comment>
<name>A0A317N137_9NOCA</name>
<dbReference type="InterPro" id="IPR048301">
    <property type="entry name" value="NucS_C"/>
</dbReference>
<dbReference type="GO" id="GO:0000014">
    <property type="term" value="F:single-stranded DNA endodeoxyribonuclease activity"/>
    <property type="evidence" value="ECO:0007669"/>
    <property type="project" value="UniProtKB-UniRule"/>
</dbReference>
<dbReference type="Pfam" id="PF21003">
    <property type="entry name" value="NucS_N"/>
    <property type="match status" value="2"/>
</dbReference>
<keyword evidence="10" id="KW-1185">Reference proteome</keyword>
<comment type="similarity">
    <text evidence="6">Belongs to the NucS endonuclease family.</text>
</comment>
<dbReference type="GO" id="GO:0003677">
    <property type="term" value="F:DNA binding"/>
    <property type="evidence" value="ECO:0007669"/>
    <property type="project" value="UniProtKB-KW"/>
</dbReference>
<sequence length="271" mass="30103">MRKALQLRLEGLFAFADPSPRVLGVRLVIARCQVDYVGRLTAHLPMARRLLMIKADGSVLVHSDGGSYKPLNWMSPPCWLEERDIATLVPAELPDGVTPLREGKTALPENIKALWVVTNKAGEELRITIENIEHDSSHDLGIDPGLVKDGVEAHLQELLAEHVTKLGEGYTLIRREYMTAIGPVDLLCRDADGATVAVEIKRRGEIDGVEQLTRYLELLNRDPLLAPVAGVFAAQQIKPQARTLAEDRGIRCLTLDYDELRGTESNVFRLF</sequence>
<dbReference type="EMBL" id="QGTL01000020">
    <property type="protein sequence ID" value="PWV67604.1"/>
    <property type="molecule type" value="Genomic_DNA"/>
</dbReference>
<feature type="domain" description="Endonuclease NucS C-terminal" evidence="7">
    <location>
        <begin position="151"/>
        <end position="270"/>
    </location>
</feature>
<gene>
    <name evidence="6" type="primary">nucS</name>
    <name evidence="9" type="ORF">DFR69_1201</name>
</gene>
<keyword evidence="2 6" id="KW-0540">Nuclease</keyword>
<evidence type="ECO:0000256" key="5">
    <source>
        <dbReference type="ARBA" id="ARBA00023125"/>
    </source>
</evidence>
<organism evidence="9 10">
    <name type="scientific">Nocardia neocaledoniensis</name>
    <dbReference type="NCBI Taxonomy" id="236511"/>
    <lineage>
        <taxon>Bacteria</taxon>
        <taxon>Bacillati</taxon>
        <taxon>Actinomycetota</taxon>
        <taxon>Actinomycetes</taxon>
        <taxon>Mycobacteriales</taxon>
        <taxon>Nocardiaceae</taxon>
        <taxon>Nocardia</taxon>
    </lineage>
</organism>
<evidence type="ECO:0000259" key="8">
    <source>
        <dbReference type="Pfam" id="PF21003"/>
    </source>
</evidence>
<dbReference type="PANTHER" id="PTHR38814">
    <property type="entry name" value="ENDONUCLEASE NUCS"/>
    <property type="match status" value="1"/>
</dbReference>
<dbReference type="NCBIfam" id="NF002876">
    <property type="entry name" value="PRK03298.1"/>
    <property type="match status" value="1"/>
</dbReference>
<keyword evidence="3 6" id="KW-0255">Endonuclease</keyword>
<comment type="function">
    <text evidence="6">Cleaves both 3' and 5' ssDNA extremities of branched DNA structures.</text>
</comment>
<dbReference type="Gene3D" id="2.70.180.20">
    <property type="match status" value="1"/>
</dbReference>
<evidence type="ECO:0000313" key="9">
    <source>
        <dbReference type="EMBL" id="PWV67604.1"/>
    </source>
</evidence>
<dbReference type="InterPro" id="IPR002793">
    <property type="entry name" value="Endonuclease_NucS"/>
</dbReference>
<keyword evidence="4 6" id="KW-0378">Hydrolase</keyword>
<dbReference type="Gene3D" id="3.40.1350.10">
    <property type="match status" value="1"/>
</dbReference>
<dbReference type="HAMAP" id="MF_00722">
    <property type="entry name" value="NucS"/>
    <property type="match status" value="1"/>
</dbReference>
<keyword evidence="1 6" id="KW-0963">Cytoplasm</keyword>
<protein>
    <recommendedName>
        <fullName evidence="6">Endonuclease NucS</fullName>
        <ecNumber evidence="6">3.1.-.-</ecNumber>
    </recommendedName>
</protein>
<dbReference type="InterPro" id="IPR011856">
    <property type="entry name" value="tRNA_endonuc-like_dom_sf"/>
</dbReference>
<keyword evidence="5 6" id="KW-0238">DNA-binding</keyword>
<dbReference type="Proteomes" id="UP000246410">
    <property type="component" value="Unassembled WGS sequence"/>
</dbReference>
<dbReference type="AlphaFoldDB" id="A0A317N137"/>
<evidence type="ECO:0000256" key="3">
    <source>
        <dbReference type="ARBA" id="ARBA00022759"/>
    </source>
</evidence>
<evidence type="ECO:0000259" key="7">
    <source>
        <dbReference type="Pfam" id="PF01939"/>
    </source>
</evidence>
<evidence type="ECO:0000256" key="2">
    <source>
        <dbReference type="ARBA" id="ARBA00022722"/>
    </source>
</evidence>
<dbReference type="GO" id="GO:0005737">
    <property type="term" value="C:cytoplasm"/>
    <property type="evidence" value="ECO:0007669"/>
    <property type="project" value="UniProtKB-SubCell"/>
</dbReference>